<gene>
    <name evidence="8" type="ORF">Asi02nite_42610</name>
</gene>
<keyword evidence="5" id="KW-0460">Magnesium</keyword>
<comment type="caution">
    <text evidence="8">The sequence shown here is derived from an EMBL/GenBank/DDBJ whole genome shotgun (WGS) entry which is preliminary data.</text>
</comment>
<dbReference type="RefSeq" id="WP_203715556.1">
    <property type="nucleotide sequence ID" value="NZ_BONE01000034.1"/>
</dbReference>
<proteinExistence type="inferred from homology"/>
<evidence type="ECO:0000256" key="2">
    <source>
        <dbReference type="ARBA" id="ARBA00006706"/>
    </source>
</evidence>
<evidence type="ECO:0000256" key="5">
    <source>
        <dbReference type="ARBA" id="ARBA00022842"/>
    </source>
</evidence>
<comment type="cofactor">
    <cofactor evidence="1">
        <name>Mg(2+)</name>
        <dbReference type="ChEBI" id="CHEBI:18420"/>
    </cofactor>
</comment>
<dbReference type="Gene3D" id="1.10.600.10">
    <property type="entry name" value="Farnesyl Diphosphate Synthase"/>
    <property type="match status" value="1"/>
</dbReference>
<dbReference type="InterPro" id="IPR000092">
    <property type="entry name" value="Polyprenyl_synt"/>
</dbReference>
<dbReference type="PROSITE" id="PS00444">
    <property type="entry name" value="POLYPRENYL_SYNTHASE_2"/>
    <property type="match status" value="1"/>
</dbReference>
<dbReference type="SUPFAM" id="SSF48576">
    <property type="entry name" value="Terpenoid synthases"/>
    <property type="match status" value="1"/>
</dbReference>
<keyword evidence="3 6" id="KW-0808">Transferase</keyword>
<evidence type="ECO:0000256" key="1">
    <source>
        <dbReference type="ARBA" id="ARBA00001946"/>
    </source>
</evidence>
<dbReference type="SFLD" id="SFLDS00005">
    <property type="entry name" value="Isoprenoid_Synthase_Type_I"/>
    <property type="match status" value="1"/>
</dbReference>
<evidence type="ECO:0000256" key="6">
    <source>
        <dbReference type="RuleBase" id="RU004466"/>
    </source>
</evidence>
<reference evidence="8 9" key="1">
    <citation type="submission" date="2021-01" db="EMBL/GenBank/DDBJ databases">
        <title>Whole genome shotgun sequence of Asanoa siamensis NBRC 107932.</title>
        <authorList>
            <person name="Komaki H."/>
            <person name="Tamura T."/>
        </authorList>
    </citation>
    <scope>NUCLEOTIDE SEQUENCE [LARGE SCALE GENOMIC DNA]</scope>
    <source>
        <strain evidence="8 9">NBRC 107932</strain>
    </source>
</reference>
<evidence type="ECO:0000256" key="7">
    <source>
        <dbReference type="SAM" id="MobiDB-lite"/>
    </source>
</evidence>
<dbReference type="CDD" id="cd00685">
    <property type="entry name" value="Trans_IPPS_HT"/>
    <property type="match status" value="1"/>
</dbReference>
<evidence type="ECO:0000256" key="4">
    <source>
        <dbReference type="ARBA" id="ARBA00022723"/>
    </source>
</evidence>
<sequence length="371" mass="39002">MANDTLAGETRGVLSPPPQRSTAPADGWLRAAIDTTLADFLQHECTSLASVDTALHPFAALARDSVLAGGKRLRPTFAYWGWRGAVGPAFAPEPLLPGFAALELLHAFALIHDDVMDGSATRRGRPTAHEAFAAQHLRAGRIGPADRFGAAGAVLVGDLCLVWADRLLARAAVPPAALLAARGCYDEMRIEAIAGQFLDVLGDTEPDRWSVDRALRVARLKTAAYTVTRPLLFGAALATQGAPVTDAYQTYGTAVGEAFQLRDDLLGVFGDPAVTGKPAGDDLRTGKPTALLLLARRLATPAQAAQLARPVPADVSSLAEIVADTGAMAAVEVMIENRVDTALTALDRAPIDPDTDAALRELAVAATRRRS</sequence>
<evidence type="ECO:0000313" key="9">
    <source>
        <dbReference type="Proteomes" id="UP000604117"/>
    </source>
</evidence>
<name>A0ABQ4CTX1_9ACTN</name>
<dbReference type="EMBL" id="BONE01000034">
    <property type="protein sequence ID" value="GIF74743.1"/>
    <property type="molecule type" value="Genomic_DNA"/>
</dbReference>
<evidence type="ECO:0000256" key="3">
    <source>
        <dbReference type="ARBA" id="ARBA00022679"/>
    </source>
</evidence>
<keyword evidence="4" id="KW-0479">Metal-binding</keyword>
<protein>
    <submittedName>
        <fullName evidence="8">Geranylgeranyl pyrophosphate synthase</fullName>
    </submittedName>
</protein>
<dbReference type="Proteomes" id="UP000604117">
    <property type="component" value="Unassembled WGS sequence"/>
</dbReference>
<evidence type="ECO:0000313" key="8">
    <source>
        <dbReference type="EMBL" id="GIF74743.1"/>
    </source>
</evidence>
<organism evidence="8 9">
    <name type="scientific">Asanoa siamensis</name>
    <dbReference type="NCBI Taxonomy" id="926357"/>
    <lineage>
        <taxon>Bacteria</taxon>
        <taxon>Bacillati</taxon>
        <taxon>Actinomycetota</taxon>
        <taxon>Actinomycetes</taxon>
        <taxon>Micromonosporales</taxon>
        <taxon>Micromonosporaceae</taxon>
        <taxon>Asanoa</taxon>
    </lineage>
</organism>
<comment type="similarity">
    <text evidence="2 6">Belongs to the FPP/GGPP synthase family.</text>
</comment>
<accession>A0ABQ4CTX1</accession>
<dbReference type="InterPro" id="IPR033749">
    <property type="entry name" value="Polyprenyl_synt_CS"/>
</dbReference>
<feature type="region of interest" description="Disordered" evidence="7">
    <location>
        <begin position="1"/>
        <end position="25"/>
    </location>
</feature>
<dbReference type="PANTHER" id="PTHR12001:SF85">
    <property type="entry name" value="SHORT CHAIN ISOPRENYL DIPHOSPHATE SYNTHASE"/>
    <property type="match status" value="1"/>
</dbReference>
<keyword evidence="9" id="KW-1185">Reference proteome</keyword>
<dbReference type="Pfam" id="PF00348">
    <property type="entry name" value="polyprenyl_synt"/>
    <property type="match status" value="1"/>
</dbReference>
<dbReference type="InterPro" id="IPR008949">
    <property type="entry name" value="Isoprenoid_synthase_dom_sf"/>
</dbReference>
<dbReference type="PROSITE" id="PS00723">
    <property type="entry name" value="POLYPRENYL_SYNTHASE_1"/>
    <property type="match status" value="1"/>
</dbReference>
<dbReference type="PANTHER" id="PTHR12001">
    <property type="entry name" value="GERANYLGERANYL PYROPHOSPHATE SYNTHASE"/>
    <property type="match status" value="1"/>
</dbReference>